<dbReference type="Pfam" id="PF15980">
    <property type="entry name" value="ComGF"/>
    <property type="match status" value="1"/>
</dbReference>
<keyword evidence="1" id="KW-1133">Transmembrane helix</keyword>
<keyword evidence="1" id="KW-0472">Membrane</keyword>
<feature type="transmembrane region" description="Helical" evidence="1">
    <location>
        <begin position="20"/>
        <end position="40"/>
    </location>
</feature>
<organism evidence="2 3">
    <name type="scientific">Streptococcus porcinus str. Jelinkova 176</name>
    <dbReference type="NCBI Taxonomy" id="873448"/>
    <lineage>
        <taxon>Bacteria</taxon>
        <taxon>Bacillati</taxon>
        <taxon>Bacillota</taxon>
        <taxon>Bacilli</taxon>
        <taxon>Lactobacillales</taxon>
        <taxon>Streptococcaceae</taxon>
        <taxon>Streptococcus</taxon>
    </lineage>
</organism>
<dbReference type="RefSeq" id="WP_003082840.1">
    <property type="nucleotide sequence ID" value="NZ_AEUU02000001.1"/>
</dbReference>
<sequence>MKIIKKYLGLKENNASAFTLMESLIALIVISGTLLVYQGLSHSVLSHITYLRESDQDKWLLFTHQFRSECRGARFRSVRDNRLYIEKDGKELAFGYTGKKDFRKASAQWQGYHPMLLNLSNVHISEHAQRITLVLKWPSGLERTFIYDFKEKS</sequence>
<evidence type="ECO:0000256" key="1">
    <source>
        <dbReference type="SAM" id="Phobius"/>
    </source>
</evidence>
<evidence type="ECO:0000313" key="3">
    <source>
        <dbReference type="Proteomes" id="UP000005356"/>
    </source>
</evidence>
<protein>
    <submittedName>
        <fullName evidence="2">Prepilin-type cleavage/methylation N-terminal domain protein</fullName>
    </submittedName>
</protein>
<dbReference type="PIRSF" id="PIRSF031611">
    <property type="entry name" value="Competence_ComGF"/>
    <property type="match status" value="1"/>
</dbReference>
<keyword evidence="3" id="KW-1185">Reference proteome</keyword>
<dbReference type="InterPro" id="IPR016977">
    <property type="entry name" value="ComGF"/>
</dbReference>
<comment type="caution">
    <text evidence="2">The sequence shown here is derived from an EMBL/GenBank/DDBJ whole genome shotgun (WGS) entry which is preliminary data.</text>
</comment>
<dbReference type="Proteomes" id="UP000005356">
    <property type="component" value="Unassembled WGS sequence"/>
</dbReference>
<dbReference type="NCBIfam" id="NF041002">
    <property type="entry name" value="pilin_ComGF"/>
    <property type="match status" value="1"/>
</dbReference>
<accession>A0ABP2KXK6</accession>
<gene>
    <name evidence="2" type="ORF">STRPO_1522</name>
</gene>
<dbReference type="EMBL" id="AEUU02000001">
    <property type="protein sequence ID" value="EGJ26563.1"/>
    <property type="molecule type" value="Genomic_DNA"/>
</dbReference>
<reference evidence="2 3" key="1">
    <citation type="journal article" date="2014" name="Int. J. Syst. Evol. Microbiol.">
        <title>Phylogenomics and the dynamic genome evolution of the genus Streptococcus.</title>
        <authorList>
            <consortium name="The Broad Institute Genome Sequencing Platform"/>
            <person name="Richards V.P."/>
            <person name="Palmer S.R."/>
            <person name="Pavinski Bitar P.D."/>
            <person name="Qin X."/>
            <person name="Weinstock G.M."/>
            <person name="Highlander S.K."/>
            <person name="Town C.D."/>
            <person name="Burne R.A."/>
            <person name="Stanhope M.J."/>
        </authorList>
    </citation>
    <scope>NUCLEOTIDE SEQUENCE [LARGE SCALE GENOMIC DNA]</scope>
    <source>
        <strain evidence="2 3">Jelinkova 176</strain>
    </source>
</reference>
<keyword evidence="1" id="KW-0812">Transmembrane</keyword>
<evidence type="ECO:0000313" key="2">
    <source>
        <dbReference type="EMBL" id="EGJ26563.1"/>
    </source>
</evidence>
<name>A0ABP2KXK6_STRPO</name>
<proteinExistence type="predicted"/>